<protein>
    <submittedName>
        <fullName evidence="2">Uncharacterized protein</fullName>
    </submittedName>
</protein>
<feature type="compositionally biased region" description="Basic and acidic residues" evidence="1">
    <location>
        <begin position="15"/>
        <end position="36"/>
    </location>
</feature>
<reference evidence="2" key="1">
    <citation type="journal article" date="2019" name="bioRxiv">
        <title>The Genome of the Zebra Mussel, Dreissena polymorpha: A Resource for Invasive Species Research.</title>
        <authorList>
            <person name="McCartney M.A."/>
            <person name="Auch B."/>
            <person name="Kono T."/>
            <person name="Mallez S."/>
            <person name="Zhang Y."/>
            <person name="Obille A."/>
            <person name="Becker A."/>
            <person name="Abrahante J.E."/>
            <person name="Garbe J."/>
            <person name="Badalamenti J.P."/>
            <person name="Herman A."/>
            <person name="Mangelson H."/>
            <person name="Liachko I."/>
            <person name="Sullivan S."/>
            <person name="Sone E.D."/>
            <person name="Koren S."/>
            <person name="Silverstein K.A.T."/>
            <person name="Beckman K.B."/>
            <person name="Gohl D.M."/>
        </authorList>
    </citation>
    <scope>NUCLEOTIDE SEQUENCE</scope>
    <source>
        <strain evidence="2">Duluth1</strain>
        <tissue evidence="2">Whole animal</tissue>
    </source>
</reference>
<name>A0A9D3Y3G7_DREPO</name>
<dbReference type="Proteomes" id="UP000828390">
    <property type="component" value="Unassembled WGS sequence"/>
</dbReference>
<sequence length="109" mass="12591">MTKSDLTPPHLGLGSEDKPLASDRQTDRQTNRETDKQTVYFNPIRHSIPRGHTYNKSVDEQCRLEYTILTKVVVVCFQHLEKIALRTIFQKANMQDNSGTFSKHLTNLF</sequence>
<evidence type="ECO:0000313" key="3">
    <source>
        <dbReference type="Proteomes" id="UP000828390"/>
    </source>
</evidence>
<dbReference type="AlphaFoldDB" id="A0A9D3Y3G7"/>
<evidence type="ECO:0000256" key="1">
    <source>
        <dbReference type="SAM" id="MobiDB-lite"/>
    </source>
</evidence>
<reference evidence="2" key="2">
    <citation type="submission" date="2020-11" db="EMBL/GenBank/DDBJ databases">
        <authorList>
            <person name="McCartney M.A."/>
            <person name="Auch B."/>
            <person name="Kono T."/>
            <person name="Mallez S."/>
            <person name="Becker A."/>
            <person name="Gohl D.M."/>
            <person name="Silverstein K.A.T."/>
            <person name="Koren S."/>
            <person name="Bechman K.B."/>
            <person name="Herman A."/>
            <person name="Abrahante J.E."/>
            <person name="Garbe J."/>
        </authorList>
    </citation>
    <scope>NUCLEOTIDE SEQUENCE</scope>
    <source>
        <strain evidence="2">Duluth1</strain>
        <tissue evidence="2">Whole animal</tissue>
    </source>
</reference>
<proteinExistence type="predicted"/>
<feature type="region of interest" description="Disordered" evidence="1">
    <location>
        <begin position="1"/>
        <end position="38"/>
    </location>
</feature>
<keyword evidence="3" id="KW-1185">Reference proteome</keyword>
<organism evidence="2 3">
    <name type="scientific">Dreissena polymorpha</name>
    <name type="common">Zebra mussel</name>
    <name type="synonym">Mytilus polymorpha</name>
    <dbReference type="NCBI Taxonomy" id="45954"/>
    <lineage>
        <taxon>Eukaryota</taxon>
        <taxon>Metazoa</taxon>
        <taxon>Spiralia</taxon>
        <taxon>Lophotrochozoa</taxon>
        <taxon>Mollusca</taxon>
        <taxon>Bivalvia</taxon>
        <taxon>Autobranchia</taxon>
        <taxon>Heteroconchia</taxon>
        <taxon>Euheterodonta</taxon>
        <taxon>Imparidentia</taxon>
        <taxon>Neoheterodontei</taxon>
        <taxon>Myida</taxon>
        <taxon>Dreissenoidea</taxon>
        <taxon>Dreissenidae</taxon>
        <taxon>Dreissena</taxon>
    </lineage>
</organism>
<comment type="caution">
    <text evidence="2">The sequence shown here is derived from an EMBL/GenBank/DDBJ whole genome shotgun (WGS) entry which is preliminary data.</text>
</comment>
<dbReference type="EMBL" id="JAIWYP010000017">
    <property type="protein sequence ID" value="KAH3693178.1"/>
    <property type="molecule type" value="Genomic_DNA"/>
</dbReference>
<accession>A0A9D3Y3G7</accession>
<evidence type="ECO:0000313" key="2">
    <source>
        <dbReference type="EMBL" id="KAH3693178.1"/>
    </source>
</evidence>
<gene>
    <name evidence="2" type="ORF">DPMN_192580</name>
</gene>